<dbReference type="InterPro" id="IPR004776">
    <property type="entry name" value="Mem_transp_PIN-like"/>
</dbReference>
<accession>A0ABV1B954</accession>
<feature type="transmembrane region" description="Helical" evidence="7">
    <location>
        <begin position="142"/>
        <end position="161"/>
    </location>
</feature>
<keyword evidence="9" id="KW-1185">Reference proteome</keyword>
<sequence length="162" mass="18028">MGLLFVLAVISYLISIMIGHFLLHEREGYDLSIEKFAVTYDNCGFIGVPLGYALFGNIGVIYATVFVAVSHIFCWTRGIMLLDKGGFQLKKLINPCLIAVIAGMVFFIFQIRLSESIDFAMGAMTITMAIMYERDDHYATELFTVTTLLSILTMPLCMLIAG</sequence>
<keyword evidence="4 7" id="KW-0812">Transmembrane</keyword>
<reference evidence="8 9" key="1">
    <citation type="submission" date="2024-03" db="EMBL/GenBank/DDBJ databases">
        <title>Human intestinal bacterial collection.</title>
        <authorList>
            <person name="Pauvert C."/>
            <person name="Hitch T.C.A."/>
            <person name="Clavel T."/>
        </authorList>
    </citation>
    <scope>NUCLEOTIDE SEQUENCE [LARGE SCALE GENOMIC DNA]</scope>
    <source>
        <strain evidence="8 9">CLA-AA-H190</strain>
    </source>
</reference>
<feature type="transmembrane region" description="Helical" evidence="7">
    <location>
        <begin position="6"/>
        <end position="24"/>
    </location>
</feature>
<dbReference type="RefSeq" id="WP_349086616.1">
    <property type="nucleotide sequence ID" value="NZ_JBBMEK010000444.1"/>
</dbReference>
<dbReference type="EMBL" id="JBBMEK010000444">
    <property type="protein sequence ID" value="MEQ2366968.1"/>
    <property type="molecule type" value="Genomic_DNA"/>
</dbReference>
<dbReference type="Proteomes" id="UP001469749">
    <property type="component" value="Unassembled WGS sequence"/>
</dbReference>
<gene>
    <name evidence="8" type="ORF">WMO25_18075</name>
</gene>
<evidence type="ECO:0000256" key="6">
    <source>
        <dbReference type="ARBA" id="ARBA00023136"/>
    </source>
</evidence>
<evidence type="ECO:0000313" key="8">
    <source>
        <dbReference type="EMBL" id="MEQ2366968.1"/>
    </source>
</evidence>
<comment type="caution">
    <text evidence="8">The sequence shown here is derived from an EMBL/GenBank/DDBJ whole genome shotgun (WGS) entry which is preliminary data.</text>
</comment>
<evidence type="ECO:0000256" key="7">
    <source>
        <dbReference type="SAM" id="Phobius"/>
    </source>
</evidence>
<keyword evidence="6 7" id="KW-0472">Membrane</keyword>
<comment type="subcellular location">
    <subcellularLocation>
        <location evidence="1">Membrane</location>
        <topology evidence="1">Multi-pass membrane protein</topology>
    </subcellularLocation>
</comment>
<keyword evidence="3" id="KW-1003">Cell membrane</keyword>
<protein>
    <submittedName>
        <fullName evidence="8">AEC family transporter</fullName>
    </submittedName>
</protein>
<evidence type="ECO:0000256" key="2">
    <source>
        <dbReference type="ARBA" id="ARBA00022448"/>
    </source>
</evidence>
<name>A0ABV1B954_9FIRM</name>
<feature type="transmembrane region" description="Helical" evidence="7">
    <location>
        <begin position="92"/>
        <end position="111"/>
    </location>
</feature>
<dbReference type="Pfam" id="PF03547">
    <property type="entry name" value="Mem_trans"/>
    <property type="match status" value="1"/>
</dbReference>
<evidence type="ECO:0000256" key="4">
    <source>
        <dbReference type="ARBA" id="ARBA00022692"/>
    </source>
</evidence>
<evidence type="ECO:0000256" key="3">
    <source>
        <dbReference type="ARBA" id="ARBA00022475"/>
    </source>
</evidence>
<organism evidence="8 9">
    <name type="scientific">Coprococcus intestinihominis</name>
    <dbReference type="NCBI Taxonomy" id="3133154"/>
    <lineage>
        <taxon>Bacteria</taxon>
        <taxon>Bacillati</taxon>
        <taxon>Bacillota</taxon>
        <taxon>Clostridia</taxon>
        <taxon>Lachnospirales</taxon>
        <taxon>Lachnospiraceae</taxon>
        <taxon>Coprococcus</taxon>
    </lineage>
</organism>
<evidence type="ECO:0000313" key="9">
    <source>
        <dbReference type="Proteomes" id="UP001469749"/>
    </source>
</evidence>
<dbReference type="PANTHER" id="PTHR36838:SF1">
    <property type="entry name" value="SLR1864 PROTEIN"/>
    <property type="match status" value="1"/>
</dbReference>
<evidence type="ECO:0000256" key="1">
    <source>
        <dbReference type="ARBA" id="ARBA00004141"/>
    </source>
</evidence>
<dbReference type="PANTHER" id="PTHR36838">
    <property type="entry name" value="AUXIN EFFLUX CARRIER FAMILY PROTEIN"/>
    <property type="match status" value="1"/>
</dbReference>
<proteinExistence type="predicted"/>
<keyword evidence="5 7" id="KW-1133">Transmembrane helix</keyword>
<feature type="transmembrane region" description="Helical" evidence="7">
    <location>
        <begin position="61"/>
        <end position="80"/>
    </location>
</feature>
<keyword evidence="2" id="KW-0813">Transport</keyword>
<evidence type="ECO:0000256" key="5">
    <source>
        <dbReference type="ARBA" id="ARBA00022989"/>
    </source>
</evidence>